<dbReference type="STRING" id="1842727.RD110_01710"/>
<dbReference type="AlphaFoldDB" id="A0A1P8JQS1"/>
<dbReference type="OrthoDB" id="9802264at2"/>
<dbReference type="Pfam" id="PF00005">
    <property type="entry name" value="ABC_tran"/>
    <property type="match status" value="1"/>
</dbReference>
<keyword evidence="4 6" id="KW-0067">ATP-binding</keyword>
<evidence type="ECO:0000256" key="2">
    <source>
        <dbReference type="ARBA" id="ARBA00022475"/>
    </source>
</evidence>
<dbReference type="GO" id="GO:0016887">
    <property type="term" value="F:ATP hydrolysis activity"/>
    <property type="evidence" value="ECO:0007669"/>
    <property type="project" value="InterPro"/>
</dbReference>
<dbReference type="EMBL" id="CP019236">
    <property type="protein sequence ID" value="APW36079.1"/>
    <property type="molecule type" value="Genomic_DNA"/>
</dbReference>
<reference evidence="6 7" key="1">
    <citation type="submission" date="2017-01" db="EMBL/GenBank/DDBJ databases">
        <authorList>
            <person name="Mah S.A."/>
            <person name="Swanson W.J."/>
            <person name="Moy G.W."/>
            <person name="Vacquier V.D."/>
        </authorList>
    </citation>
    <scope>NUCLEOTIDE SEQUENCE [LARGE SCALE GENOMIC DNA]</scope>
    <source>
        <strain evidence="6 7">DCY110</strain>
    </source>
</reference>
<keyword evidence="2" id="KW-1003">Cell membrane</keyword>
<dbReference type="PANTHER" id="PTHR43023">
    <property type="entry name" value="PROTEIN TRIGALACTOSYLDIACYLGLYCEROL 3, CHLOROPLASTIC"/>
    <property type="match status" value="1"/>
</dbReference>
<dbReference type="Proteomes" id="UP000186609">
    <property type="component" value="Chromosome"/>
</dbReference>
<keyword evidence="7" id="KW-1185">Reference proteome</keyword>
<gene>
    <name evidence="6" type="ORF">RD110_01710</name>
</gene>
<evidence type="ECO:0000313" key="6">
    <source>
        <dbReference type="EMBL" id="APW36079.1"/>
    </source>
</evidence>
<keyword evidence="3" id="KW-0547">Nucleotide-binding</keyword>
<evidence type="ECO:0000256" key="3">
    <source>
        <dbReference type="ARBA" id="ARBA00022741"/>
    </source>
</evidence>
<organism evidence="6 7">
    <name type="scientific">Rhodoferax koreensis</name>
    <dbReference type="NCBI Taxonomy" id="1842727"/>
    <lineage>
        <taxon>Bacteria</taxon>
        <taxon>Pseudomonadati</taxon>
        <taxon>Pseudomonadota</taxon>
        <taxon>Betaproteobacteria</taxon>
        <taxon>Burkholderiales</taxon>
        <taxon>Comamonadaceae</taxon>
        <taxon>Rhodoferax</taxon>
    </lineage>
</organism>
<evidence type="ECO:0000259" key="5">
    <source>
        <dbReference type="PROSITE" id="PS50893"/>
    </source>
</evidence>
<feature type="domain" description="ABC transporter" evidence="5">
    <location>
        <begin position="11"/>
        <end position="249"/>
    </location>
</feature>
<keyword evidence="1" id="KW-0813">Transport</keyword>
<dbReference type="SMART" id="SM00382">
    <property type="entry name" value="AAA"/>
    <property type="match status" value="1"/>
</dbReference>
<keyword evidence="2" id="KW-0472">Membrane</keyword>
<accession>A0A1P8JQS1</accession>
<dbReference type="InterPro" id="IPR003439">
    <property type="entry name" value="ABC_transporter-like_ATP-bd"/>
</dbReference>
<dbReference type="PROSITE" id="PS50893">
    <property type="entry name" value="ABC_TRANSPORTER_2"/>
    <property type="match status" value="1"/>
</dbReference>
<evidence type="ECO:0000313" key="7">
    <source>
        <dbReference type="Proteomes" id="UP000186609"/>
    </source>
</evidence>
<dbReference type="InterPro" id="IPR027417">
    <property type="entry name" value="P-loop_NTPase"/>
</dbReference>
<dbReference type="PANTHER" id="PTHR43023:SF3">
    <property type="entry name" value="PROTEIN TRIGALACTOSYLDIACYLGLYCEROL 3, CHLOROPLASTIC"/>
    <property type="match status" value="1"/>
</dbReference>
<proteinExistence type="predicted"/>
<evidence type="ECO:0000256" key="4">
    <source>
        <dbReference type="ARBA" id="ARBA00022840"/>
    </source>
</evidence>
<dbReference type="KEGG" id="rhy:RD110_01710"/>
<dbReference type="SUPFAM" id="SSF52540">
    <property type="entry name" value="P-loop containing nucleoside triphosphate hydrolases"/>
    <property type="match status" value="1"/>
</dbReference>
<protein>
    <submittedName>
        <fullName evidence="6">ABC transporter ATP-binding protein</fullName>
    </submittedName>
</protein>
<dbReference type="InterPro" id="IPR003593">
    <property type="entry name" value="AAA+_ATPase"/>
</dbReference>
<dbReference type="Gene3D" id="3.40.50.300">
    <property type="entry name" value="P-loop containing nucleotide triphosphate hydrolases"/>
    <property type="match status" value="1"/>
</dbReference>
<dbReference type="GO" id="GO:0005524">
    <property type="term" value="F:ATP binding"/>
    <property type="evidence" value="ECO:0007669"/>
    <property type="project" value="UniProtKB-KW"/>
</dbReference>
<sequence length="292" mass="31466">MSASRMEAPIVDIHGLWTVFGRGKEEVVIHQDLEMTVVRGEIVALVGGSGTGKTVLLRQMLGLEQAAKGEVKVLGQPAARLGRAGAASRVGMLFQQGALFSAFSVMENVAFPLRELRTLPDDLVYDAAMVKLQMVGLKPADALKMPADLSGGMVKRVALARALIMDPPLLLLDEPTAGLDPNGSDEFVALLRSLHKELGLTVVMVTHDLDTLFALSTRVAVLAEKRVLVTGTPGEVVAFKHPFIEHFFLGERGRRAMTPIHDTAPDPDALNPDFDGVHRAFVEPTQKDAHGK</sequence>
<name>A0A1P8JQS1_9BURK</name>
<evidence type="ECO:0000256" key="1">
    <source>
        <dbReference type="ARBA" id="ARBA00022448"/>
    </source>
</evidence>